<sequence length="1347" mass="151325">MHRLLTEKEEWVDTVNELDIEKERLEAEVEEWKEKFSRLEDTLATHEEEKVQRRQSDTALKGQVERLNTELSKSRAQISSLLQEFRNLEVEKARLHSCNEVSSAEIATLQAANEKLRGELGASKTGAETLHAKFVALQGEHDALQQETAASKAQLESLQGEITLLKERLEETLAERSREVQQRESDAEMLDSALSECKKETEDARAQVIELAAAQARLSSENDRLRKDLDEAIQQSRTVQQRYDMLDGEHASVTHAVETLTADIERVTKEKEDLWTQWQNFFEERDRVQRSVQLLNAYKESLSESIRARPNGESASDMQEEPWMFRLAARRRVLQSTLVLPSRTRALNVQSVPFDSPSPAEIAPLLDEYATHSPRPLTLATLLSFGRPVTPESVLESVGYVLTEVPRLFGWRVRAFENLPFIVGLNPFIARILAAHRKSFKHLATYPSVKTLEENKMFTAQLEALVRAHTNDIPIMAKGFQECSKYLSPAEISTFLDAAIRNRIAVRLLAEQHIAISRDLETQGASEDHIGVVHMRCSPAEMIRMCASFVTELCEATLGSAPKIIIDGDVNATFAYVPVHIEYILTEILKNAFRASVERQRSSSSSSLTPRPVRITIAAPLPLSATSSSPPPTDAPIDANSNSHPTLLSLRIRDEGGGVSPAHVPHIFSYSFTTARRLSNINNYQYEDDEQGPYAAQSVGGIAGMYSTTGHVTRSADDSLDGRLGPSGGSSLFADLVSRGAAHGMGGTIAGLGYGLPLSRLYAMYFGGSLEFVSLDGWELLGRFQKPVAQLREQQKASDASDALLPKTIEVCMDMCGSAGMFPSIQFPIVDLRVMGGFLTGSMILYFALIAAAVSFVWGRFFNMKPPFPPGPPSDPILGHIRSFPRRGKTEKWYEWSKTYGDVMYFDLLGRPLVVLSSERAAVDLLEKRSVQYSDRPYSSPVHLLKWEGTLAFLPYGNAFYQQRKLFRDALAPQRCVAVREIQLRRVHKLLSNLHRNPEEVEHHIGRYAVSVVMEMTYGCGRVNADTDRYVALAKRVEEDLQAINDAAILDLFPLLRHLPHWLPGPSFIRYVFDTRRDHHEMKALPFEQLRQDISEGKARPSFTSTNLEQMIRTHTDTPENIELLRTASMHMWTTGSDTTWAAISTFILAMVIHPEVQRKAQDEIDRVIGSSRLPEFNDRDSLPYLECVLQECRRWHPSAPLAVPHRATEDDLYQGMFIPKGATIIANSRAITMDETVYRDPHEFCPERFLPERGEPYPTKSFFGYGRRVCPGRYLADASIWIAAANILAVYNIRKAKDEHGRDITPDAKFTEALISHPEPFRCDIHARNSHASTLINMTSAALDAE</sequence>
<comment type="caution">
    <text evidence="1">The sequence shown here is derived from an EMBL/GenBank/DDBJ whole genome shotgun (WGS) entry which is preliminary data.</text>
</comment>
<proteinExistence type="predicted"/>
<dbReference type="Proteomes" id="UP001148662">
    <property type="component" value="Unassembled WGS sequence"/>
</dbReference>
<protein>
    <submittedName>
        <fullName evidence="1">Uncharacterized protein</fullName>
    </submittedName>
</protein>
<reference evidence="1" key="1">
    <citation type="submission" date="2022-07" db="EMBL/GenBank/DDBJ databases">
        <title>Genome Sequence of Phlebia brevispora.</title>
        <authorList>
            <person name="Buettner E."/>
        </authorList>
    </citation>
    <scope>NUCLEOTIDE SEQUENCE</scope>
    <source>
        <strain evidence="1">MPL23</strain>
    </source>
</reference>
<gene>
    <name evidence="1" type="ORF">NM688_g5092</name>
</gene>
<name>A0ACC1T139_9APHY</name>
<dbReference type="EMBL" id="JANHOG010000908">
    <property type="protein sequence ID" value="KAJ3550347.1"/>
    <property type="molecule type" value="Genomic_DNA"/>
</dbReference>
<keyword evidence="2" id="KW-1185">Reference proteome</keyword>
<accession>A0ACC1T139</accession>
<evidence type="ECO:0000313" key="1">
    <source>
        <dbReference type="EMBL" id="KAJ3550347.1"/>
    </source>
</evidence>
<evidence type="ECO:0000313" key="2">
    <source>
        <dbReference type="Proteomes" id="UP001148662"/>
    </source>
</evidence>
<organism evidence="1 2">
    <name type="scientific">Phlebia brevispora</name>
    <dbReference type="NCBI Taxonomy" id="194682"/>
    <lineage>
        <taxon>Eukaryota</taxon>
        <taxon>Fungi</taxon>
        <taxon>Dikarya</taxon>
        <taxon>Basidiomycota</taxon>
        <taxon>Agaricomycotina</taxon>
        <taxon>Agaricomycetes</taxon>
        <taxon>Polyporales</taxon>
        <taxon>Meruliaceae</taxon>
        <taxon>Phlebia</taxon>
    </lineage>
</organism>